<feature type="active site" description="Charge relay system" evidence="6">
    <location>
        <position position="328"/>
    </location>
</feature>
<keyword evidence="3" id="KW-0732">Signal</keyword>
<dbReference type="Gene3D" id="2.60.120.380">
    <property type="match status" value="1"/>
</dbReference>
<dbReference type="InterPro" id="IPR008979">
    <property type="entry name" value="Galactose-bd-like_sf"/>
</dbReference>
<feature type="domain" description="Peptidase S8/S53" evidence="7">
    <location>
        <begin position="108"/>
        <end position="383"/>
    </location>
</feature>
<evidence type="ECO:0000259" key="7">
    <source>
        <dbReference type="Pfam" id="PF00082"/>
    </source>
</evidence>
<dbReference type="NCBIfam" id="TIGR04183">
    <property type="entry name" value="Por_Secre_tail"/>
    <property type="match status" value="1"/>
</dbReference>
<sequence length="618" mass="66384">MKRLLPFLLVVGSVCAQSINEREKILQKTNATARETLTQQIAETQNANKAAVQAYLQQHPETPNPQNIQFILDGKPIYYGVDFNADSVASLRANTMYPGGTLGLNVTGNGITIGIWDSEKVRTTHVELAGRVVSSDAATVSNTHATHVAGTILASGVSATRRGFAYQANGRTYDFGSDIGEMNGFAGEGFLVSNHSYGLVASNLTNAFFGQYTSQSQAVDEVMYNYPYYQVVKSAGNDRATTSLSQVQNKAGYDLLTGMSCSKNVLTIAAVNQVTSYSGPESVVYSTFTNFGPTDDGRVKPDLSAVGVQVNSSIATTDQAYGPLSGTSMSAPAITGLIALLQKHYNNLYPETYMLSSTVRALLCQSVREAGGNPGPDYEFGWGLADGFNAARVISGRNSSSILDELTLNNGQTFTRTFTITQTQDLNVVVGWTDPAGAINSTTVADNRSPRLVNNLDLKVIKDGVTYYPWKLNPDDVYAGATNDSDNNVDNLEKVEIFNATPGVYTIQVTHKGSLQGGSQDFSLVASGTSGLSLSNANFDNDNTFFVYPNPAQNEIHFNNPKGLNLDEVSIYDITGKLVLSSQGVVNNTMDVSRLQSGVYMVKIASQGATFVRKFTKN</sequence>
<feature type="active site" description="Charge relay system" evidence="6">
    <location>
        <position position="144"/>
    </location>
</feature>
<feature type="active site" description="Charge relay system" evidence="6">
    <location>
        <position position="117"/>
    </location>
</feature>
<dbReference type="PROSITE" id="PS51892">
    <property type="entry name" value="SUBTILASE"/>
    <property type="match status" value="1"/>
</dbReference>
<dbReference type="RefSeq" id="WP_073364234.1">
    <property type="nucleotide sequence ID" value="NZ_FQVQ01000013.1"/>
</dbReference>
<feature type="domain" description="Secretion system C-terminal sorting" evidence="8">
    <location>
        <begin position="547"/>
        <end position="615"/>
    </location>
</feature>
<name>A0A1M5D001_9FLAO</name>
<dbReference type="EMBL" id="FQVQ01000013">
    <property type="protein sequence ID" value="SHF60281.1"/>
    <property type="molecule type" value="Genomic_DNA"/>
</dbReference>
<dbReference type="SUPFAM" id="SSF52743">
    <property type="entry name" value="Subtilisin-like"/>
    <property type="match status" value="1"/>
</dbReference>
<evidence type="ECO:0000256" key="3">
    <source>
        <dbReference type="ARBA" id="ARBA00022729"/>
    </source>
</evidence>
<evidence type="ECO:0000256" key="1">
    <source>
        <dbReference type="ARBA" id="ARBA00011073"/>
    </source>
</evidence>
<dbReference type="Pfam" id="PF00082">
    <property type="entry name" value="Peptidase_S8"/>
    <property type="match status" value="1"/>
</dbReference>
<dbReference type="STRING" id="1124188.SAMN05444377_11369"/>
<dbReference type="GO" id="GO:0004252">
    <property type="term" value="F:serine-type endopeptidase activity"/>
    <property type="evidence" value="ECO:0007669"/>
    <property type="project" value="UniProtKB-UniRule"/>
</dbReference>
<evidence type="ECO:0000256" key="6">
    <source>
        <dbReference type="PROSITE-ProRule" id="PRU01240"/>
    </source>
</evidence>
<dbReference type="InterPro" id="IPR000209">
    <property type="entry name" value="Peptidase_S8/S53_dom"/>
</dbReference>
<gene>
    <name evidence="9" type="ORF">SAMN05444377_11369</name>
</gene>
<evidence type="ECO:0000256" key="5">
    <source>
        <dbReference type="ARBA" id="ARBA00022825"/>
    </source>
</evidence>
<keyword evidence="5 6" id="KW-0720">Serine protease</keyword>
<dbReference type="PANTHER" id="PTHR43806">
    <property type="entry name" value="PEPTIDASE S8"/>
    <property type="match status" value="1"/>
</dbReference>
<dbReference type="AlphaFoldDB" id="A0A1M5D001"/>
<comment type="similarity">
    <text evidence="1 6">Belongs to the peptidase S8 family.</text>
</comment>
<dbReference type="Gene3D" id="3.40.50.200">
    <property type="entry name" value="Peptidase S8/S53 domain"/>
    <property type="match status" value="1"/>
</dbReference>
<dbReference type="CDD" id="cd04842">
    <property type="entry name" value="Peptidases_S8_Kp43_protease"/>
    <property type="match status" value="1"/>
</dbReference>
<dbReference type="PROSITE" id="PS00138">
    <property type="entry name" value="SUBTILASE_SER"/>
    <property type="match status" value="1"/>
</dbReference>
<dbReference type="SUPFAM" id="SSF49785">
    <property type="entry name" value="Galactose-binding domain-like"/>
    <property type="match status" value="1"/>
</dbReference>
<evidence type="ECO:0000259" key="8">
    <source>
        <dbReference type="Pfam" id="PF18962"/>
    </source>
</evidence>
<protein>
    <submittedName>
        <fullName evidence="9">Por secretion system C-terminal sorting domain-containing protein</fullName>
    </submittedName>
</protein>
<proteinExistence type="inferred from homology"/>
<dbReference type="InterPro" id="IPR036852">
    <property type="entry name" value="Peptidase_S8/S53_dom_sf"/>
</dbReference>
<dbReference type="Pfam" id="PF18962">
    <property type="entry name" value="Por_Secre_tail"/>
    <property type="match status" value="1"/>
</dbReference>
<keyword evidence="10" id="KW-1185">Reference proteome</keyword>
<evidence type="ECO:0000313" key="10">
    <source>
        <dbReference type="Proteomes" id="UP000184147"/>
    </source>
</evidence>
<dbReference type="GO" id="GO:0006508">
    <property type="term" value="P:proteolysis"/>
    <property type="evidence" value="ECO:0007669"/>
    <property type="project" value="UniProtKB-KW"/>
</dbReference>
<evidence type="ECO:0000256" key="2">
    <source>
        <dbReference type="ARBA" id="ARBA00022670"/>
    </source>
</evidence>
<accession>A0A1M5D001</accession>
<dbReference type="PANTHER" id="PTHR43806:SF11">
    <property type="entry name" value="CEREVISIN-RELATED"/>
    <property type="match status" value="1"/>
</dbReference>
<keyword evidence="4 6" id="KW-0378">Hydrolase</keyword>
<organism evidence="9 10">
    <name type="scientific">Flavobacterium fontis</name>
    <dbReference type="NCBI Taxonomy" id="1124188"/>
    <lineage>
        <taxon>Bacteria</taxon>
        <taxon>Pseudomonadati</taxon>
        <taxon>Bacteroidota</taxon>
        <taxon>Flavobacteriia</taxon>
        <taxon>Flavobacteriales</taxon>
        <taxon>Flavobacteriaceae</taxon>
        <taxon>Flavobacterium</taxon>
    </lineage>
</organism>
<dbReference type="InterPro" id="IPR034058">
    <property type="entry name" value="TagA/B/C/D_pept_dom"/>
</dbReference>
<dbReference type="InterPro" id="IPR015500">
    <property type="entry name" value="Peptidase_S8_subtilisin-rel"/>
</dbReference>
<dbReference type="InterPro" id="IPR023828">
    <property type="entry name" value="Peptidase_S8_Ser-AS"/>
</dbReference>
<dbReference type="OrthoDB" id="9792152at2"/>
<evidence type="ECO:0000313" key="9">
    <source>
        <dbReference type="EMBL" id="SHF60281.1"/>
    </source>
</evidence>
<dbReference type="InterPro" id="IPR050131">
    <property type="entry name" value="Peptidase_S8_subtilisin-like"/>
</dbReference>
<dbReference type="Proteomes" id="UP000184147">
    <property type="component" value="Unassembled WGS sequence"/>
</dbReference>
<keyword evidence="2 6" id="KW-0645">Protease</keyword>
<dbReference type="PRINTS" id="PR00723">
    <property type="entry name" value="SUBTILISIN"/>
</dbReference>
<reference evidence="9 10" key="1">
    <citation type="submission" date="2016-11" db="EMBL/GenBank/DDBJ databases">
        <authorList>
            <person name="Jaros S."/>
            <person name="Januszkiewicz K."/>
            <person name="Wedrychowicz H."/>
        </authorList>
    </citation>
    <scope>NUCLEOTIDE SEQUENCE [LARGE SCALE GENOMIC DNA]</scope>
    <source>
        <strain evidence="9 10">DSM 25660</strain>
    </source>
</reference>
<dbReference type="InterPro" id="IPR026444">
    <property type="entry name" value="Secre_tail"/>
</dbReference>
<evidence type="ECO:0000256" key="4">
    <source>
        <dbReference type="ARBA" id="ARBA00022801"/>
    </source>
</evidence>